<reference evidence="12" key="1">
    <citation type="submission" date="2015-11" db="EMBL/GenBank/DDBJ databases">
        <title>De novo transcriptome assembly of four potential Pierce s Disease insect vectors from Arizona vineyards.</title>
        <authorList>
            <person name="Tassone E.E."/>
        </authorList>
    </citation>
    <scope>NUCLEOTIDE SEQUENCE</scope>
</reference>
<keyword evidence="4" id="KW-0813">Transport</keyword>
<keyword evidence="6" id="KW-0333">Golgi apparatus</keyword>
<gene>
    <name evidence="12" type="ORF">g.47843</name>
</gene>
<dbReference type="GO" id="GO:0007030">
    <property type="term" value="P:Golgi organization"/>
    <property type="evidence" value="ECO:0007669"/>
    <property type="project" value="InterPro"/>
</dbReference>
<proteinExistence type="inferred from homology"/>
<dbReference type="GO" id="GO:0015031">
    <property type="term" value="P:protein transport"/>
    <property type="evidence" value="ECO:0007669"/>
    <property type="project" value="UniProtKB-KW"/>
</dbReference>
<dbReference type="GO" id="GO:0000139">
    <property type="term" value="C:Golgi membrane"/>
    <property type="evidence" value="ECO:0007669"/>
    <property type="project" value="UniProtKB-SubCell"/>
</dbReference>
<evidence type="ECO:0000256" key="2">
    <source>
        <dbReference type="ARBA" id="ARBA00007603"/>
    </source>
</evidence>
<evidence type="ECO:0000256" key="9">
    <source>
        <dbReference type="SAM" id="Coils"/>
    </source>
</evidence>
<dbReference type="PANTHER" id="PTHR12961">
    <property type="entry name" value="CONSERVED OLIGOMERIC GOLGI COMPLEX COMPONENT 2"/>
    <property type="match status" value="1"/>
</dbReference>
<dbReference type="InterPro" id="IPR009316">
    <property type="entry name" value="COG2"/>
</dbReference>
<sequence>MNTMSNLLDNLILSPPNDLCFNCNEFTKGSFSVDQFLQEHRNMANLETMRDDLGVYLKTLRSAMIELINKDYADFVNLSSNLIGLDKAITSIQLPLGQLKEELLVVQNNIEDALNEVSSQLLRRKKIQEKKRSLKSLNRVHCSLKKLNCLMSEISNEKDFTLNCLQLERAAMEYNQLQFHVSRCLTYLSKTDKQNLEEIGRNMYNFLDKQFVECQSKDKEDQLCRILGIYLSLGMSSQAEESYRKEKVSPAMRTLIHEEALASNPRGLSGLYDSLIAFIDDDMKILRLATLPSDKQCKINGFDFVVNSYWPEVEERLELNLTSIYAPGNPDNFFMCYSDTLQFLNKLESRCNKKVLRKHPQYQSFMLRWNLPVYYQIRFQEIAGSVEGALEECHSATGEWRLAATAVVWTSLLRCWADKVFISQLTHRFWKLNLQILGRYYTWSCELLKKAEEGRLKVETETWVYLHSDLAALTERLDQLFTVACSRLLPGVSQTTQDQLHKCMDEWKEKLKSQLGPVSVRLVRAVSVGSVAALRQVSEVPRLYRRTNRDPPTRSLPYVDTMLEAPLAFHSRHQTHPHTMVWLQSIFSEITEQYYVAVMAVLTSVQKTEESLRRLKKIRDKSMATGSTPDRGGDDDKIRMQLYFDANYYSKKIEDMGIRKENVDQLKDLLKLVETLHNKNGLK</sequence>
<dbReference type="GO" id="GO:0006891">
    <property type="term" value="P:intra-Golgi vesicle-mediated transport"/>
    <property type="evidence" value="ECO:0007669"/>
    <property type="project" value="TreeGrafter"/>
</dbReference>
<evidence type="ECO:0000313" key="12">
    <source>
        <dbReference type="EMBL" id="JAT30697.1"/>
    </source>
</evidence>
<evidence type="ECO:0000256" key="4">
    <source>
        <dbReference type="ARBA" id="ARBA00022448"/>
    </source>
</evidence>
<evidence type="ECO:0000256" key="8">
    <source>
        <dbReference type="ARBA" id="ARBA00031344"/>
    </source>
</evidence>
<keyword evidence="9" id="KW-0175">Coiled coil</keyword>
<protein>
    <recommendedName>
        <fullName evidence="3">Conserved oligomeric Golgi complex subunit 2</fullName>
    </recommendedName>
    <alternativeName>
        <fullName evidence="8">Component of oligomeric Golgi complex 2</fullName>
    </alternativeName>
</protein>
<name>A0A1B6M444_9HEMI</name>
<evidence type="ECO:0000256" key="6">
    <source>
        <dbReference type="ARBA" id="ARBA00023034"/>
    </source>
</evidence>
<dbReference type="AlphaFoldDB" id="A0A1B6M444"/>
<feature type="domain" description="Conserved oligomeric Golgi complex subunit 2 N-terminal" evidence="10">
    <location>
        <begin position="19"/>
        <end position="92"/>
    </location>
</feature>
<dbReference type="Pfam" id="PF12022">
    <property type="entry name" value="COG2_C"/>
    <property type="match status" value="1"/>
</dbReference>
<feature type="domain" description="COG complex component COG2 C-terminal" evidence="11">
    <location>
        <begin position="368"/>
        <end position="646"/>
    </location>
</feature>
<dbReference type="InterPro" id="IPR024603">
    <property type="entry name" value="COG_complex_COG2_C"/>
</dbReference>
<evidence type="ECO:0000256" key="3">
    <source>
        <dbReference type="ARBA" id="ARBA00020977"/>
    </source>
</evidence>
<evidence type="ECO:0000259" key="11">
    <source>
        <dbReference type="Pfam" id="PF12022"/>
    </source>
</evidence>
<dbReference type="Pfam" id="PF06148">
    <property type="entry name" value="COG2_N"/>
    <property type="match status" value="1"/>
</dbReference>
<feature type="coiled-coil region" evidence="9">
    <location>
        <begin position="96"/>
        <end position="130"/>
    </location>
</feature>
<comment type="subcellular location">
    <subcellularLocation>
        <location evidence="1">Golgi apparatus membrane</location>
        <topology evidence="1">Peripheral membrane protein</topology>
    </subcellularLocation>
</comment>
<evidence type="ECO:0000256" key="1">
    <source>
        <dbReference type="ARBA" id="ARBA00004395"/>
    </source>
</evidence>
<evidence type="ECO:0000256" key="7">
    <source>
        <dbReference type="ARBA" id="ARBA00023136"/>
    </source>
</evidence>
<comment type="similarity">
    <text evidence="2">Belongs to the COG2 family.</text>
</comment>
<evidence type="ECO:0000256" key="5">
    <source>
        <dbReference type="ARBA" id="ARBA00022927"/>
    </source>
</evidence>
<keyword evidence="7" id="KW-0472">Membrane</keyword>
<keyword evidence="5" id="KW-0653">Protein transport</keyword>
<dbReference type="PANTHER" id="PTHR12961:SF0">
    <property type="entry name" value="CONSERVED OLIGOMERIC GOLGI COMPLEX SUBUNIT 2"/>
    <property type="match status" value="1"/>
</dbReference>
<dbReference type="EMBL" id="GEBQ01009280">
    <property type="protein sequence ID" value="JAT30697.1"/>
    <property type="molecule type" value="Transcribed_RNA"/>
</dbReference>
<dbReference type="GO" id="GO:0017119">
    <property type="term" value="C:Golgi transport complex"/>
    <property type="evidence" value="ECO:0007669"/>
    <property type="project" value="TreeGrafter"/>
</dbReference>
<accession>A0A1B6M444</accession>
<evidence type="ECO:0000259" key="10">
    <source>
        <dbReference type="Pfam" id="PF06148"/>
    </source>
</evidence>
<dbReference type="InterPro" id="IPR024602">
    <property type="entry name" value="COG_su2_N"/>
</dbReference>
<organism evidence="12">
    <name type="scientific">Graphocephala atropunctata</name>
    <dbReference type="NCBI Taxonomy" id="36148"/>
    <lineage>
        <taxon>Eukaryota</taxon>
        <taxon>Metazoa</taxon>
        <taxon>Ecdysozoa</taxon>
        <taxon>Arthropoda</taxon>
        <taxon>Hexapoda</taxon>
        <taxon>Insecta</taxon>
        <taxon>Pterygota</taxon>
        <taxon>Neoptera</taxon>
        <taxon>Paraneoptera</taxon>
        <taxon>Hemiptera</taxon>
        <taxon>Auchenorrhyncha</taxon>
        <taxon>Membracoidea</taxon>
        <taxon>Cicadellidae</taxon>
        <taxon>Cicadellinae</taxon>
        <taxon>Cicadellini</taxon>
        <taxon>Graphocephala</taxon>
    </lineage>
</organism>